<evidence type="ECO:0000256" key="7">
    <source>
        <dbReference type="ARBA" id="ARBA00022989"/>
    </source>
</evidence>
<evidence type="ECO:0000313" key="14">
    <source>
        <dbReference type="EMBL" id="XDV57786.1"/>
    </source>
</evidence>
<keyword evidence="9" id="KW-0406">Ion transport</keyword>
<dbReference type="PANTHER" id="PTHR10110:SF195">
    <property type="entry name" value="NA(+)_H(+) ANTIPORTER NHAS2"/>
    <property type="match status" value="1"/>
</dbReference>
<comment type="subcellular location">
    <subcellularLocation>
        <location evidence="1">Cell membrane</location>
        <topology evidence="1">Multi-pass membrane protein</topology>
    </subcellularLocation>
</comment>
<dbReference type="Pfam" id="PF00999">
    <property type="entry name" value="Na_H_Exchanger"/>
    <property type="match status" value="1"/>
</dbReference>
<comment type="similarity">
    <text evidence="2">Belongs to the monovalent cation:proton antiporter 1 (CPA1) transporter (TC 2.A.36) family.</text>
</comment>
<feature type="transmembrane region" description="Helical" evidence="12">
    <location>
        <begin position="246"/>
        <end position="267"/>
    </location>
</feature>
<reference evidence="14" key="1">
    <citation type="submission" date="2024-08" db="EMBL/GenBank/DDBJ databases">
        <authorList>
            <person name="Chaddad Z."/>
            <person name="Lamrabet M."/>
            <person name="Bouhnik O."/>
            <person name="Alami S."/>
            <person name="Wipf D."/>
            <person name="Courty P.E."/>
            <person name="Missbah El Idrissi M."/>
        </authorList>
    </citation>
    <scope>NUCLEOTIDE SEQUENCE</scope>
    <source>
        <strain evidence="14">LLZ17</strain>
    </source>
</reference>
<feature type="transmembrane region" description="Helical" evidence="12">
    <location>
        <begin position="204"/>
        <end position="226"/>
    </location>
</feature>
<keyword evidence="10 12" id="KW-0472">Membrane</keyword>
<evidence type="ECO:0000256" key="10">
    <source>
        <dbReference type="ARBA" id="ARBA00023136"/>
    </source>
</evidence>
<dbReference type="GO" id="GO:0005886">
    <property type="term" value="C:plasma membrane"/>
    <property type="evidence" value="ECO:0007669"/>
    <property type="project" value="UniProtKB-SubCell"/>
</dbReference>
<dbReference type="AlphaFoldDB" id="A0AB39XLQ4"/>
<keyword evidence="11" id="KW-0739">Sodium transport</keyword>
<evidence type="ECO:0000259" key="13">
    <source>
        <dbReference type="Pfam" id="PF00999"/>
    </source>
</evidence>
<feature type="transmembrane region" description="Helical" evidence="12">
    <location>
        <begin position="28"/>
        <end position="51"/>
    </location>
</feature>
<feature type="transmembrane region" description="Helical" evidence="12">
    <location>
        <begin position="136"/>
        <end position="160"/>
    </location>
</feature>
<keyword evidence="4" id="KW-0050">Antiport</keyword>
<evidence type="ECO:0000256" key="11">
    <source>
        <dbReference type="ARBA" id="ARBA00023201"/>
    </source>
</evidence>
<organism evidence="14">
    <name type="scientific">Bradyrhizobium sp. LLZ17</name>
    <dbReference type="NCBI Taxonomy" id="3239388"/>
    <lineage>
        <taxon>Bacteria</taxon>
        <taxon>Pseudomonadati</taxon>
        <taxon>Pseudomonadota</taxon>
        <taxon>Alphaproteobacteria</taxon>
        <taxon>Hyphomicrobiales</taxon>
        <taxon>Nitrobacteraceae</taxon>
        <taxon>Bradyrhizobium</taxon>
    </lineage>
</organism>
<gene>
    <name evidence="14" type="ORF">AB8Z38_35730</name>
</gene>
<sequence>MSPLSFIAVLLCLASTFGLLNRMLLRLPGTIGLTVVALIASLVVIALGALFPALNLRLALQDILGVRELPETLLNGVLCFLLFAGTLQVDVSALWSRKITVFLLATAGVVIATVLFGVGIYFAFALTGVQMPLSWALVLGAILAPTDPVAVGSILSRVGLSKHLQAVMAGESLFNDGVAVVLFQATLAYAVGKHPTFGSIGLDFLREMGGGLIVGAATGWIGYLAMKRIDDYPLEITMSLALASGSYVLASSLGASGPIAVVLAGLLIGSRGRREAMSEKTCRNLALFWSVVDEILNSLLFLLIGFEMLGLARLERSTLVVMALAIPLSLLVRAASIVGTALWLHARNPNRWPAIAVLTWGGLRGAISVALALSIGSSEWKSGLLAICYAVVVFSIVVQGLTLERVVRLSRFKDQVR</sequence>
<dbReference type="GO" id="GO:0098719">
    <property type="term" value="P:sodium ion import across plasma membrane"/>
    <property type="evidence" value="ECO:0007669"/>
    <property type="project" value="TreeGrafter"/>
</dbReference>
<evidence type="ECO:0000256" key="9">
    <source>
        <dbReference type="ARBA" id="ARBA00023065"/>
    </source>
</evidence>
<evidence type="ECO:0000256" key="6">
    <source>
        <dbReference type="ARBA" id="ARBA00022692"/>
    </source>
</evidence>
<dbReference type="PANTHER" id="PTHR10110">
    <property type="entry name" value="SODIUM/HYDROGEN EXCHANGER"/>
    <property type="match status" value="1"/>
</dbReference>
<name>A0AB39XLQ4_9BRAD</name>
<evidence type="ECO:0000256" key="2">
    <source>
        <dbReference type="ARBA" id="ARBA00007367"/>
    </source>
</evidence>
<accession>A0AB39XLQ4</accession>
<dbReference type="InterPro" id="IPR018422">
    <property type="entry name" value="Cation/H_exchanger_CPA1"/>
</dbReference>
<keyword evidence="8" id="KW-0915">Sodium</keyword>
<protein>
    <submittedName>
        <fullName evidence="14">Cation:proton antiporter</fullName>
    </submittedName>
</protein>
<evidence type="ECO:0000256" key="1">
    <source>
        <dbReference type="ARBA" id="ARBA00004651"/>
    </source>
</evidence>
<feature type="transmembrane region" description="Helical" evidence="12">
    <location>
        <begin position="72"/>
        <end position="95"/>
    </location>
</feature>
<dbReference type="RefSeq" id="WP_369722222.1">
    <property type="nucleotide sequence ID" value="NZ_CP165734.1"/>
</dbReference>
<evidence type="ECO:0000256" key="3">
    <source>
        <dbReference type="ARBA" id="ARBA00022448"/>
    </source>
</evidence>
<evidence type="ECO:0000256" key="5">
    <source>
        <dbReference type="ARBA" id="ARBA00022475"/>
    </source>
</evidence>
<keyword evidence="5" id="KW-1003">Cell membrane</keyword>
<feature type="transmembrane region" description="Helical" evidence="12">
    <location>
        <begin position="355"/>
        <end position="376"/>
    </location>
</feature>
<dbReference type="Gene3D" id="6.10.140.1330">
    <property type="match status" value="1"/>
</dbReference>
<feature type="transmembrane region" description="Helical" evidence="12">
    <location>
        <begin position="287"/>
        <end position="306"/>
    </location>
</feature>
<proteinExistence type="inferred from homology"/>
<feature type="transmembrane region" description="Helical" evidence="12">
    <location>
        <begin position="382"/>
        <end position="403"/>
    </location>
</feature>
<dbReference type="GO" id="GO:0015386">
    <property type="term" value="F:potassium:proton antiporter activity"/>
    <property type="evidence" value="ECO:0007669"/>
    <property type="project" value="TreeGrafter"/>
</dbReference>
<evidence type="ECO:0000256" key="12">
    <source>
        <dbReference type="SAM" id="Phobius"/>
    </source>
</evidence>
<dbReference type="EMBL" id="CP165734">
    <property type="protein sequence ID" value="XDV57786.1"/>
    <property type="molecule type" value="Genomic_DNA"/>
</dbReference>
<feature type="domain" description="Cation/H+ exchanger transmembrane" evidence="13">
    <location>
        <begin position="14"/>
        <end position="408"/>
    </location>
</feature>
<dbReference type="GO" id="GO:0015385">
    <property type="term" value="F:sodium:proton antiporter activity"/>
    <property type="evidence" value="ECO:0007669"/>
    <property type="project" value="InterPro"/>
</dbReference>
<keyword evidence="6 12" id="KW-0812">Transmembrane</keyword>
<feature type="transmembrane region" description="Helical" evidence="12">
    <location>
        <begin position="101"/>
        <end position="124"/>
    </location>
</feature>
<dbReference type="InterPro" id="IPR006153">
    <property type="entry name" value="Cation/H_exchanger_TM"/>
</dbReference>
<keyword evidence="7 12" id="KW-1133">Transmembrane helix</keyword>
<dbReference type="GO" id="GO:0051453">
    <property type="term" value="P:regulation of intracellular pH"/>
    <property type="evidence" value="ECO:0007669"/>
    <property type="project" value="TreeGrafter"/>
</dbReference>
<evidence type="ECO:0000256" key="8">
    <source>
        <dbReference type="ARBA" id="ARBA00023053"/>
    </source>
</evidence>
<feature type="transmembrane region" description="Helical" evidence="12">
    <location>
        <begin position="318"/>
        <end position="343"/>
    </location>
</feature>
<keyword evidence="3" id="KW-0813">Transport</keyword>
<evidence type="ECO:0000256" key="4">
    <source>
        <dbReference type="ARBA" id="ARBA00022449"/>
    </source>
</evidence>